<name>A0A0P7Y9B9_9HYPH</name>
<dbReference type="Gene3D" id="3.30.479.30">
    <property type="entry name" value="Band 7 domain"/>
    <property type="match status" value="1"/>
</dbReference>
<keyword evidence="6" id="KW-0378">Hydrolase</keyword>
<feature type="transmembrane region" description="Helical" evidence="4">
    <location>
        <begin position="6"/>
        <end position="25"/>
    </location>
</feature>
<organism evidence="6 8">
    <name type="scientific">Saliniramus fredricksonii</name>
    <dbReference type="NCBI Taxonomy" id="1653334"/>
    <lineage>
        <taxon>Bacteria</taxon>
        <taxon>Pseudomonadati</taxon>
        <taxon>Pseudomonadota</taxon>
        <taxon>Alphaproteobacteria</taxon>
        <taxon>Hyphomicrobiales</taxon>
        <taxon>Salinarimonadaceae</taxon>
        <taxon>Saliniramus</taxon>
    </lineage>
</organism>
<evidence type="ECO:0000256" key="4">
    <source>
        <dbReference type="SAM" id="Phobius"/>
    </source>
</evidence>
<dbReference type="GO" id="GO:0008233">
    <property type="term" value="F:peptidase activity"/>
    <property type="evidence" value="ECO:0007669"/>
    <property type="project" value="UniProtKB-KW"/>
</dbReference>
<dbReference type="OrthoDB" id="9809197at2"/>
<dbReference type="SUPFAM" id="SSF117892">
    <property type="entry name" value="Band 7/SPFH domain"/>
    <property type="match status" value="1"/>
</dbReference>
<keyword evidence="6" id="KW-0645">Protease</keyword>
<dbReference type="EMBL" id="LJSX01000013">
    <property type="protein sequence ID" value="KPQ10695.1"/>
    <property type="molecule type" value="Genomic_DNA"/>
</dbReference>
<comment type="similarity">
    <text evidence="2">Belongs to the band 7/mec-2 family.</text>
</comment>
<dbReference type="CDD" id="cd08826">
    <property type="entry name" value="SPFH_eoslipins_u1"/>
    <property type="match status" value="1"/>
</dbReference>
<evidence type="ECO:0000256" key="3">
    <source>
        <dbReference type="SAM" id="MobiDB-lite"/>
    </source>
</evidence>
<feature type="domain" description="Band 7" evidence="5">
    <location>
        <begin position="21"/>
        <end position="178"/>
    </location>
</feature>
<dbReference type="STRING" id="1653334.GA0071312_1023"/>
<evidence type="ECO:0000313" key="6">
    <source>
        <dbReference type="EMBL" id="KPQ10695.1"/>
    </source>
</evidence>
<dbReference type="InterPro" id="IPR001972">
    <property type="entry name" value="Stomatin_HflK_fam"/>
</dbReference>
<evidence type="ECO:0000313" key="9">
    <source>
        <dbReference type="Proteomes" id="UP000182800"/>
    </source>
</evidence>
<dbReference type="Gene3D" id="6.10.250.2090">
    <property type="match status" value="1"/>
</dbReference>
<dbReference type="GO" id="GO:0005886">
    <property type="term" value="C:plasma membrane"/>
    <property type="evidence" value="ECO:0007669"/>
    <property type="project" value="InterPro"/>
</dbReference>
<dbReference type="EMBL" id="FMBM01000001">
    <property type="protein sequence ID" value="SCC79600.1"/>
    <property type="molecule type" value="Genomic_DNA"/>
</dbReference>
<dbReference type="AlphaFoldDB" id="A0A0P7Y9B9"/>
<dbReference type="PRINTS" id="PR00721">
    <property type="entry name" value="STOMATIN"/>
</dbReference>
<sequence>MPIDFAAYILLAALIIVVIGSAIKIMREYERAVVFTLGRFTGVKGPGLIIIIPFIQQIVRVDLRTVTLDVPSQDVISRDNVSVKVNAVIYFRVVDPDRAIIQVENFMVATSQLAQTTLRSVLGKHDLDEMLSERDKLNEDIQEILDKQTDSWGIKVANVEIKHVDIDESMVRAIARQAEAERNRRARIINAEGESQAAEKLVDAAKLLGTAPEAMQLRLLNTLYDIAGDKNSTIVFPVPIDMLRGIFGENANIPGPFVAGGDQTGQPARAAPASGGTAPGEASGTKGG</sequence>
<dbReference type="PANTHER" id="PTHR10264">
    <property type="entry name" value="BAND 7 PROTEIN-RELATED"/>
    <property type="match status" value="1"/>
</dbReference>
<keyword evidence="4" id="KW-1133">Transmembrane helix</keyword>
<dbReference type="SMART" id="SM00244">
    <property type="entry name" value="PHB"/>
    <property type="match status" value="1"/>
</dbReference>
<feature type="region of interest" description="Disordered" evidence="3">
    <location>
        <begin position="257"/>
        <end position="288"/>
    </location>
</feature>
<evidence type="ECO:0000313" key="7">
    <source>
        <dbReference type="EMBL" id="SCC79600.1"/>
    </source>
</evidence>
<dbReference type="PATRIC" id="fig|1653334.4.peg.3023"/>
<evidence type="ECO:0000313" key="8">
    <source>
        <dbReference type="Proteomes" id="UP000050497"/>
    </source>
</evidence>
<comment type="caution">
    <text evidence="6">The sequence shown here is derived from an EMBL/GenBank/DDBJ whole genome shotgun (WGS) entry which is preliminary data.</text>
</comment>
<reference evidence="6 8" key="1">
    <citation type="submission" date="2015-09" db="EMBL/GenBank/DDBJ databases">
        <title>Identification and resolution of microdiversity through metagenomic sequencing of parallel consortia.</title>
        <authorList>
            <person name="Nelson W.C."/>
            <person name="Romine M.F."/>
            <person name="Lindemann S.R."/>
        </authorList>
    </citation>
    <scope>NUCLEOTIDE SEQUENCE [LARGE SCALE GENOMIC DNA]</scope>
    <source>
        <strain evidence="6">HL-109</strain>
    </source>
</reference>
<accession>A0A0P7Y9B9</accession>
<feature type="transmembrane region" description="Helical" evidence="4">
    <location>
        <begin position="32"/>
        <end position="55"/>
    </location>
</feature>
<keyword evidence="4" id="KW-0472">Membrane</keyword>
<dbReference type="GO" id="GO:0098552">
    <property type="term" value="C:side of membrane"/>
    <property type="evidence" value="ECO:0007669"/>
    <property type="project" value="UniProtKB-ARBA"/>
</dbReference>
<gene>
    <name evidence="7" type="ORF">GA0071312_1023</name>
    <name evidence="6" type="ORF">HLUCCO17_09575</name>
</gene>
<proteinExistence type="inferred from homology"/>
<dbReference type="PANTHER" id="PTHR10264:SF19">
    <property type="entry name" value="AT06885P-RELATED"/>
    <property type="match status" value="1"/>
</dbReference>
<dbReference type="Pfam" id="PF01145">
    <property type="entry name" value="Band_7"/>
    <property type="match status" value="1"/>
</dbReference>
<evidence type="ECO:0000259" key="5">
    <source>
        <dbReference type="SMART" id="SM00244"/>
    </source>
</evidence>
<comment type="subcellular location">
    <subcellularLocation>
        <location evidence="1">Membrane</location>
        <topology evidence="1">Single-pass membrane protein</topology>
    </subcellularLocation>
</comment>
<dbReference type="Proteomes" id="UP000050497">
    <property type="component" value="Unassembled WGS sequence"/>
</dbReference>
<keyword evidence="9" id="KW-1185">Reference proteome</keyword>
<dbReference type="GO" id="GO:0006508">
    <property type="term" value="P:proteolysis"/>
    <property type="evidence" value="ECO:0007669"/>
    <property type="project" value="UniProtKB-KW"/>
</dbReference>
<evidence type="ECO:0000256" key="2">
    <source>
        <dbReference type="ARBA" id="ARBA00008164"/>
    </source>
</evidence>
<protein>
    <submittedName>
        <fullName evidence="6">Putative stomatin/prohibitin-family membrane protease subunit YbbK</fullName>
    </submittedName>
    <submittedName>
        <fullName evidence="7">Regulator of protease activity HflC, stomatin/prohibitin superfamily</fullName>
    </submittedName>
</protein>
<dbReference type="InterPro" id="IPR036013">
    <property type="entry name" value="Band_7/SPFH_dom_sf"/>
</dbReference>
<dbReference type="InterPro" id="IPR043202">
    <property type="entry name" value="Band-7_stomatin-like"/>
</dbReference>
<dbReference type="Proteomes" id="UP000182800">
    <property type="component" value="Unassembled WGS sequence"/>
</dbReference>
<evidence type="ECO:0000256" key="1">
    <source>
        <dbReference type="ARBA" id="ARBA00004167"/>
    </source>
</evidence>
<reference evidence="7 9" key="2">
    <citation type="submission" date="2016-08" db="EMBL/GenBank/DDBJ databases">
        <authorList>
            <person name="Varghese N."/>
            <person name="Submissions Spin"/>
        </authorList>
    </citation>
    <scope>NUCLEOTIDE SEQUENCE [LARGE SCALE GENOMIC DNA]</scope>
    <source>
        <strain evidence="7 9">HL-109</strain>
    </source>
</reference>
<dbReference type="InterPro" id="IPR001107">
    <property type="entry name" value="Band_7"/>
</dbReference>
<dbReference type="RefSeq" id="WP_083204324.1">
    <property type="nucleotide sequence ID" value="NZ_FMBM01000001.1"/>
</dbReference>
<keyword evidence="4" id="KW-0812">Transmembrane</keyword>
<dbReference type="FunFam" id="3.30.479.30:FF:000004">
    <property type="entry name" value="Putative membrane protease family, stomatin"/>
    <property type="match status" value="1"/>
</dbReference>